<dbReference type="EMBL" id="UZAL01046981">
    <property type="protein sequence ID" value="VDP84621.1"/>
    <property type="molecule type" value="Genomic_DNA"/>
</dbReference>
<gene>
    <name evidence="1" type="ORF">SMTD_LOCUS21319</name>
</gene>
<keyword evidence="2" id="KW-1185">Reference proteome</keyword>
<evidence type="ECO:0000313" key="1">
    <source>
        <dbReference type="EMBL" id="VDP84621.1"/>
    </source>
</evidence>
<evidence type="ECO:0000313" key="2">
    <source>
        <dbReference type="Proteomes" id="UP000269396"/>
    </source>
</evidence>
<organism evidence="1 2">
    <name type="scientific">Schistosoma mattheei</name>
    <dbReference type="NCBI Taxonomy" id="31246"/>
    <lineage>
        <taxon>Eukaryota</taxon>
        <taxon>Metazoa</taxon>
        <taxon>Spiralia</taxon>
        <taxon>Lophotrochozoa</taxon>
        <taxon>Platyhelminthes</taxon>
        <taxon>Trematoda</taxon>
        <taxon>Digenea</taxon>
        <taxon>Strigeidida</taxon>
        <taxon>Schistosomatoidea</taxon>
        <taxon>Schistosomatidae</taxon>
        <taxon>Schistosoma</taxon>
    </lineage>
</organism>
<proteinExistence type="predicted"/>
<dbReference type="Proteomes" id="UP000269396">
    <property type="component" value="Unassembled WGS sequence"/>
</dbReference>
<sequence>MWHEREDTKLFVDDLMFRRGDVSARAAFTLRGIESYPCLT</sequence>
<reference evidence="1 2" key="1">
    <citation type="submission" date="2018-11" db="EMBL/GenBank/DDBJ databases">
        <authorList>
            <consortium name="Pathogen Informatics"/>
        </authorList>
    </citation>
    <scope>NUCLEOTIDE SEQUENCE [LARGE SCALE GENOMIC DNA]</scope>
    <source>
        <strain>Denwood</strain>
        <strain evidence="2">Zambia</strain>
    </source>
</reference>
<name>A0A3P8GPG3_9TREM</name>
<accession>A0A3P8GPG3</accession>
<dbReference type="AlphaFoldDB" id="A0A3P8GPG3"/>
<protein>
    <submittedName>
        <fullName evidence="1">Uncharacterized protein</fullName>
    </submittedName>
</protein>